<protein>
    <submittedName>
        <fullName evidence="3">Uncharacterized protein</fullName>
    </submittedName>
</protein>
<feature type="region of interest" description="Disordered" evidence="2">
    <location>
        <begin position="441"/>
        <end position="600"/>
    </location>
</feature>
<sequence length="655" mass="73537">MAGRRNPSQTPFTSNGVTGQAKELKVPYTIADGITLLREVDRFRPFEHDDDVPIAKIYWDIVIDKLHQCDMFLEWTGQKLEDHLKGILYGLELSEIKELLNCDVVSSAAAATETQTQSLIFKTLLQSIFVAWSFRQLNAEFQSIKSYYGYTEDDIGSLSSKCRREVMPIARKSLRQKRVAELEDIEKRDAGQTSVARDKIPVRVDSIRIDYLYGHRKGRPVEWITYLKNKGIETISNAGGWGNSKSDPSSFHSAIIKVLNQNEALRNDIELKAQIGKIRYHDVQQILNDSPVEAFARKPIKSVGIANHSADTAASQSSPASIARSIVRFNDVPIRDLWLQTLIRSLAKPHWLETLEANNIKTIGDLGGWKSSDSKFAADLIQKLETELGFRCPKSAQREIKLLKFEDVKDVLDEGKKVNVHRGACSTGILGWDTLHDVISASDPTPRTTKKGHPLQLGSKGAGVHNRGTPKKSTKRQSELEKEVEDLQELNLRMAERNSAKSGSEYEDIDSEGQDEFETEARKPRSRRVSKRKSKLRPVNYCNSESSESDEPVRKRQRAAVAPSATLTTKMPAPYLSGSPSPAMDNTPDNQGNAATSQVTGSRAIEVAEITPESFHDGFLKDYRQLRVLVDEMSERVKQQDHEIQELRGLRNTQN</sequence>
<evidence type="ECO:0000313" key="3">
    <source>
        <dbReference type="EMBL" id="KAK6338814.1"/>
    </source>
</evidence>
<comment type="caution">
    <text evidence="3">The sequence shown here is derived from an EMBL/GenBank/DDBJ whole genome shotgun (WGS) entry which is preliminary data.</text>
</comment>
<feature type="compositionally biased region" description="Basic residues" evidence="2">
    <location>
        <begin position="524"/>
        <end position="536"/>
    </location>
</feature>
<name>A0AAV9UC30_9PEZI</name>
<gene>
    <name evidence="3" type="ORF">TWF696_009623</name>
</gene>
<dbReference type="EMBL" id="JAVHNQ010000009">
    <property type="protein sequence ID" value="KAK6338814.1"/>
    <property type="molecule type" value="Genomic_DNA"/>
</dbReference>
<proteinExistence type="predicted"/>
<evidence type="ECO:0000256" key="1">
    <source>
        <dbReference type="SAM" id="Coils"/>
    </source>
</evidence>
<accession>A0AAV9UC30</accession>
<dbReference type="AlphaFoldDB" id="A0AAV9UC30"/>
<keyword evidence="1" id="KW-0175">Coiled coil</keyword>
<feature type="coiled-coil region" evidence="1">
    <location>
        <begin position="623"/>
        <end position="650"/>
    </location>
</feature>
<feature type="compositionally biased region" description="Polar residues" evidence="2">
    <location>
        <begin position="587"/>
        <end position="600"/>
    </location>
</feature>
<dbReference type="Proteomes" id="UP001375240">
    <property type="component" value="Unassembled WGS sequence"/>
</dbReference>
<evidence type="ECO:0000256" key="2">
    <source>
        <dbReference type="SAM" id="MobiDB-lite"/>
    </source>
</evidence>
<evidence type="ECO:0000313" key="4">
    <source>
        <dbReference type="Proteomes" id="UP001375240"/>
    </source>
</evidence>
<keyword evidence="4" id="KW-1185">Reference proteome</keyword>
<organism evidence="3 4">
    <name type="scientific">Orbilia brochopaga</name>
    <dbReference type="NCBI Taxonomy" id="3140254"/>
    <lineage>
        <taxon>Eukaryota</taxon>
        <taxon>Fungi</taxon>
        <taxon>Dikarya</taxon>
        <taxon>Ascomycota</taxon>
        <taxon>Pezizomycotina</taxon>
        <taxon>Orbiliomycetes</taxon>
        <taxon>Orbiliales</taxon>
        <taxon>Orbiliaceae</taxon>
        <taxon>Orbilia</taxon>
    </lineage>
</organism>
<feature type="compositionally biased region" description="Acidic residues" evidence="2">
    <location>
        <begin position="505"/>
        <end position="518"/>
    </location>
</feature>
<reference evidence="3 4" key="1">
    <citation type="submission" date="2019-10" db="EMBL/GenBank/DDBJ databases">
        <authorList>
            <person name="Palmer J.M."/>
        </authorList>
    </citation>
    <scope>NUCLEOTIDE SEQUENCE [LARGE SCALE GENOMIC DNA]</scope>
    <source>
        <strain evidence="3 4">TWF696</strain>
    </source>
</reference>